<feature type="domain" description="Death" evidence="5">
    <location>
        <begin position="50"/>
        <end position="118"/>
    </location>
</feature>
<dbReference type="PANTHER" id="PTHR15079">
    <property type="entry name" value="MYD88"/>
    <property type="match status" value="1"/>
</dbReference>
<comment type="subcellular location">
    <subcellularLocation>
        <location evidence="1">Cytoplasm</location>
    </subcellularLocation>
</comment>
<feature type="domain" description="TIR" evidence="6">
    <location>
        <begin position="169"/>
        <end position="300"/>
    </location>
</feature>
<dbReference type="Gene3D" id="3.40.50.10140">
    <property type="entry name" value="Toll/interleukin-1 receptor homology (TIR) domain"/>
    <property type="match status" value="1"/>
</dbReference>
<accession>A0A1Q3F786</accession>
<protein>
    <submittedName>
        <fullName evidence="7">Putative myd88</fullName>
    </submittedName>
</protein>
<dbReference type="InterPro" id="IPR011029">
    <property type="entry name" value="DEATH-like_dom_sf"/>
</dbReference>
<keyword evidence="3" id="KW-0395">Inflammatory response</keyword>
<dbReference type="Pfam" id="PF01582">
    <property type="entry name" value="TIR"/>
    <property type="match status" value="1"/>
</dbReference>
<evidence type="ECO:0000256" key="2">
    <source>
        <dbReference type="ARBA" id="ARBA00022490"/>
    </source>
</evidence>
<name>A0A1Q3F786_CULTA</name>
<dbReference type="GO" id="GO:0043123">
    <property type="term" value="P:positive regulation of canonical NF-kappaB signal transduction"/>
    <property type="evidence" value="ECO:0007669"/>
    <property type="project" value="InterPro"/>
</dbReference>
<evidence type="ECO:0000313" key="7">
    <source>
        <dbReference type="EMBL" id="JAV23426.1"/>
    </source>
</evidence>
<dbReference type="GO" id="GO:0050830">
    <property type="term" value="P:defense response to Gram-positive bacterium"/>
    <property type="evidence" value="ECO:0007669"/>
    <property type="project" value="TreeGrafter"/>
</dbReference>
<sequence length="436" mass="49863">MQPTIEVTDVDRINLGEIPVSALRQRTFQLLAVLLNKKKIFKSEDGYYRDWRGLLQAIDLENHYFAEIEADKNPSQRIFELWKISATQKKKVPSLLELQNILGIIDRWDIVDDSNKLFREDAELYLAEKHRVQIPTSANQPKETEQLISNQQVADDDIITKDDTIYHKQIYDAFVLFADADIEFASKIVHKMEEKNLKLCLKDRDVLAGISFEHNVLVKLISERCNRLVVVFSKEFLKSPLNEFVVTYAQAMQIEQKQRKILPCVYERIELPTALKYTTILDYKRSEHLFNYWDKLESSIRVRKDPPKPTEVKSPSAPVIPVPEIKVDPADESEAVAPKLKSKPKTPAQLQPTVTPTTGGEPSPLKTKSVSLRDISATMNRLLNSKTVETSASTSELCVKPEKKERTLLDRFKIGRLMAKKSGESKSKKKKLAEAS</sequence>
<evidence type="ECO:0000256" key="1">
    <source>
        <dbReference type="ARBA" id="ARBA00004496"/>
    </source>
</evidence>
<dbReference type="InterPro" id="IPR017281">
    <property type="entry name" value="Myelin_different_resp_MyD88"/>
</dbReference>
<dbReference type="GO" id="GO:0034142">
    <property type="term" value="P:toll-like receptor 4 signaling pathway"/>
    <property type="evidence" value="ECO:0007669"/>
    <property type="project" value="TreeGrafter"/>
</dbReference>
<dbReference type="EMBL" id="GFDL01011619">
    <property type="protein sequence ID" value="JAV23426.1"/>
    <property type="molecule type" value="Transcribed_RNA"/>
</dbReference>
<evidence type="ECO:0000259" key="5">
    <source>
        <dbReference type="PROSITE" id="PS50017"/>
    </source>
</evidence>
<dbReference type="SUPFAM" id="SSF47986">
    <property type="entry name" value="DEATH domain"/>
    <property type="match status" value="1"/>
</dbReference>
<dbReference type="GO" id="GO:0045087">
    <property type="term" value="P:innate immune response"/>
    <property type="evidence" value="ECO:0007669"/>
    <property type="project" value="TreeGrafter"/>
</dbReference>
<proteinExistence type="predicted"/>
<keyword evidence="2" id="KW-0963">Cytoplasm</keyword>
<feature type="compositionally biased region" description="Polar residues" evidence="4">
    <location>
        <begin position="348"/>
        <end position="368"/>
    </location>
</feature>
<dbReference type="SUPFAM" id="SSF52200">
    <property type="entry name" value="Toll/Interleukin receptor TIR domain"/>
    <property type="match status" value="1"/>
</dbReference>
<dbReference type="PANTHER" id="PTHR15079:SF3">
    <property type="entry name" value="MYELOID DIFFERENTIATION PRIMARY RESPONSE PROTEIN MYD88"/>
    <property type="match status" value="1"/>
</dbReference>
<dbReference type="GO" id="GO:0008063">
    <property type="term" value="P:Toll signaling pathway"/>
    <property type="evidence" value="ECO:0007669"/>
    <property type="project" value="TreeGrafter"/>
</dbReference>
<dbReference type="InterPro" id="IPR035897">
    <property type="entry name" value="Toll_tir_struct_dom_sf"/>
</dbReference>
<dbReference type="GO" id="GO:0002755">
    <property type="term" value="P:MyD88-dependent toll-like receptor signaling pathway"/>
    <property type="evidence" value="ECO:0007669"/>
    <property type="project" value="InterPro"/>
</dbReference>
<dbReference type="SMART" id="SM00255">
    <property type="entry name" value="TIR"/>
    <property type="match status" value="1"/>
</dbReference>
<dbReference type="GO" id="GO:0035325">
    <property type="term" value="F:Toll-like receptor binding"/>
    <property type="evidence" value="ECO:0007669"/>
    <property type="project" value="TreeGrafter"/>
</dbReference>
<reference evidence="7" key="1">
    <citation type="submission" date="2017-01" db="EMBL/GenBank/DDBJ databases">
        <title>A deep insight into the sialotranscriptome of adult male and female Cluex tarsalis mosquitoes.</title>
        <authorList>
            <person name="Ribeiro J.M."/>
            <person name="Moreira F."/>
            <person name="Bernard K.A."/>
            <person name="Calvo E."/>
        </authorList>
    </citation>
    <scope>NUCLEOTIDE SEQUENCE</scope>
    <source>
        <strain evidence="7">Kern County</strain>
        <tissue evidence="7">Salivary glands</tissue>
    </source>
</reference>
<dbReference type="InterPro" id="IPR000488">
    <property type="entry name" value="Death_dom"/>
</dbReference>
<dbReference type="FunFam" id="3.40.50.10140:FF:000022">
    <property type="entry name" value="Myd88"/>
    <property type="match status" value="1"/>
</dbReference>
<dbReference type="GO" id="GO:0070976">
    <property type="term" value="F:TIR domain binding"/>
    <property type="evidence" value="ECO:0007669"/>
    <property type="project" value="InterPro"/>
</dbReference>
<evidence type="ECO:0000259" key="6">
    <source>
        <dbReference type="PROSITE" id="PS50104"/>
    </source>
</evidence>
<dbReference type="GO" id="GO:0005737">
    <property type="term" value="C:cytoplasm"/>
    <property type="evidence" value="ECO:0007669"/>
    <property type="project" value="UniProtKB-SubCell"/>
</dbReference>
<dbReference type="PROSITE" id="PS50017">
    <property type="entry name" value="DEATH_DOMAIN"/>
    <property type="match status" value="1"/>
</dbReference>
<organism evidence="7">
    <name type="scientific">Culex tarsalis</name>
    <name type="common">Encephalitis mosquito</name>
    <dbReference type="NCBI Taxonomy" id="7177"/>
    <lineage>
        <taxon>Eukaryota</taxon>
        <taxon>Metazoa</taxon>
        <taxon>Ecdysozoa</taxon>
        <taxon>Arthropoda</taxon>
        <taxon>Hexapoda</taxon>
        <taxon>Insecta</taxon>
        <taxon>Pterygota</taxon>
        <taxon>Neoptera</taxon>
        <taxon>Endopterygota</taxon>
        <taxon>Diptera</taxon>
        <taxon>Nematocera</taxon>
        <taxon>Culicoidea</taxon>
        <taxon>Culicidae</taxon>
        <taxon>Culicinae</taxon>
        <taxon>Culicini</taxon>
        <taxon>Culex</taxon>
        <taxon>Culex</taxon>
    </lineage>
</organism>
<feature type="region of interest" description="Disordered" evidence="4">
    <location>
        <begin position="331"/>
        <end position="368"/>
    </location>
</feature>
<dbReference type="GO" id="GO:0005886">
    <property type="term" value="C:plasma membrane"/>
    <property type="evidence" value="ECO:0007669"/>
    <property type="project" value="TreeGrafter"/>
</dbReference>
<dbReference type="InterPro" id="IPR000157">
    <property type="entry name" value="TIR_dom"/>
</dbReference>
<evidence type="ECO:0000256" key="3">
    <source>
        <dbReference type="ARBA" id="ARBA00023198"/>
    </source>
</evidence>
<dbReference type="AlphaFoldDB" id="A0A1Q3F786"/>
<dbReference type="Gene3D" id="1.10.533.10">
    <property type="entry name" value="Death Domain, Fas"/>
    <property type="match status" value="1"/>
</dbReference>
<evidence type="ECO:0000256" key="4">
    <source>
        <dbReference type="SAM" id="MobiDB-lite"/>
    </source>
</evidence>
<dbReference type="PROSITE" id="PS50104">
    <property type="entry name" value="TIR"/>
    <property type="match status" value="1"/>
</dbReference>